<evidence type="ECO:0000313" key="5">
    <source>
        <dbReference type="Ensembl" id="ENSAMXP00000052420.1"/>
    </source>
</evidence>
<dbReference type="PANTHER" id="PTHR14499:SF7">
    <property type="entry name" value="BTB_POZ DOMAIN-CONTAINING PROTEIN KCTD11"/>
    <property type="match status" value="1"/>
</dbReference>
<evidence type="ECO:0000256" key="2">
    <source>
        <dbReference type="ARBA" id="ARBA00022604"/>
    </source>
</evidence>
<keyword evidence="6" id="KW-1185">Reference proteome</keyword>
<dbReference type="Pfam" id="PF02214">
    <property type="entry name" value="BTB_2"/>
    <property type="match status" value="1"/>
</dbReference>
<dbReference type="AlphaFoldDB" id="A0A3B1KEE6"/>
<dbReference type="GO" id="GO:0016567">
    <property type="term" value="P:protein ubiquitination"/>
    <property type="evidence" value="ECO:0007669"/>
    <property type="project" value="UniProtKB-UniPathway"/>
</dbReference>
<dbReference type="PANTHER" id="PTHR14499">
    <property type="entry name" value="POTASSIUM CHANNEL TETRAMERIZATION DOMAIN-CONTAINING"/>
    <property type="match status" value="1"/>
</dbReference>
<organism evidence="5 6">
    <name type="scientific">Astyanax mexicanus</name>
    <name type="common">Blind cave fish</name>
    <name type="synonym">Astyanax fasciatus mexicanus</name>
    <dbReference type="NCBI Taxonomy" id="7994"/>
    <lineage>
        <taxon>Eukaryota</taxon>
        <taxon>Metazoa</taxon>
        <taxon>Chordata</taxon>
        <taxon>Craniata</taxon>
        <taxon>Vertebrata</taxon>
        <taxon>Euteleostomi</taxon>
        <taxon>Actinopterygii</taxon>
        <taxon>Neopterygii</taxon>
        <taxon>Teleostei</taxon>
        <taxon>Ostariophysi</taxon>
        <taxon>Characiformes</taxon>
        <taxon>Characoidei</taxon>
        <taxon>Acestrorhamphidae</taxon>
        <taxon>Acestrorhamphinae</taxon>
        <taxon>Astyanax</taxon>
    </lineage>
</organism>
<dbReference type="Proteomes" id="UP000018467">
    <property type="component" value="Unassembled WGS sequence"/>
</dbReference>
<dbReference type="Bgee" id="ENSAMXG00000037189">
    <property type="expression patterns" value="Expressed in brain and 8 other cell types or tissues"/>
</dbReference>
<dbReference type="OrthoDB" id="2414723at2759"/>
<dbReference type="InterPro" id="IPR000210">
    <property type="entry name" value="BTB/POZ_dom"/>
</dbReference>
<dbReference type="GeneTree" id="ENSGT00940000162799"/>
<reference evidence="6" key="2">
    <citation type="journal article" date="2014" name="Nat. Commun.">
        <title>The cavefish genome reveals candidate genes for eye loss.</title>
        <authorList>
            <person name="McGaugh S.E."/>
            <person name="Gross J.B."/>
            <person name="Aken B."/>
            <person name="Blin M."/>
            <person name="Borowsky R."/>
            <person name="Chalopin D."/>
            <person name="Hinaux H."/>
            <person name="Jeffery W.R."/>
            <person name="Keene A."/>
            <person name="Ma L."/>
            <person name="Minx P."/>
            <person name="Murphy D."/>
            <person name="O'Quin K.E."/>
            <person name="Retaux S."/>
            <person name="Rohner N."/>
            <person name="Searle S.M."/>
            <person name="Stahl B.A."/>
            <person name="Tabin C."/>
            <person name="Volff J.N."/>
            <person name="Yoshizawa M."/>
            <person name="Warren W.C."/>
        </authorList>
    </citation>
    <scope>NUCLEOTIDE SEQUENCE [LARGE SCALE GENOMIC DNA]</scope>
    <source>
        <strain evidence="6">female</strain>
    </source>
</reference>
<comment type="pathway">
    <text evidence="1">Protein modification; protein ubiquitination.</text>
</comment>
<dbReference type="Pfam" id="PF19329">
    <property type="entry name" value="KCTD11_21_C"/>
    <property type="match status" value="1"/>
</dbReference>
<dbReference type="InterPro" id="IPR045763">
    <property type="entry name" value="KCTD11/21_C"/>
</dbReference>
<feature type="domain" description="BTB" evidence="4">
    <location>
        <begin position="104"/>
        <end position="205"/>
    </location>
</feature>
<reference evidence="6" key="1">
    <citation type="submission" date="2013-03" db="EMBL/GenBank/DDBJ databases">
        <authorList>
            <person name="Jeffery W."/>
            <person name="Warren W."/>
            <person name="Wilson R.K."/>
        </authorList>
    </citation>
    <scope>NUCLEOTIDE SEQUENCE</scope>
    <source>
        <strain evidence="6">female</strain>
    </source>
</reference>
<evidence type="ECO:0000256" key="3">
    <source>
        <dbReference type="ARBA" id="ARBA00022786"/>
    </source>
</evidence>
<accession>A0A3B1KEE6</accession>
<keyword evidence="3" id="KW-0833">Ubl conjugation pathway</keyword>
<dbReference type="GO" id="GO:0051260">
    <property type="term" value="P:protein homooligomerization"/>
    <property type="evidence" value="ECO:0007669"/>
    <property type="project" value="InterPro"/>
</dbReference>
<dbReference type="InterPro" id="IPR003131">
    <property type="entry name" value="T1-type_BTB"/>
</dbReference>
<dbReference type="SUPFAM" id="SSF54695">
    <property type="entry name" value="POZ domain"/>
    <property type="match status" value="1"/>
</dbReference>
<keyword evidence="2" id="KW-0341">Growth regulation</keyword>
<evidence type="ECO:0000313" key="6">
    <source>
        <dbReference type="Proteomes" id="UP000018467"/>
    </source>
</evidence>
<reference evidence="5" key="4">
    <citation type="submission" date="2025-09" db="UniProtKB">
        <authorList>
            <consortium name="Ensembl"/>
        </authorList>
    </citation>
    <scope>IDENTIFICATION</scope>
</reference>
<proteinExistence type="predicted"/>
<evidence type="ECO:0000256" key="1">
    <source>
        <dbReference type="ARBA" id="ARBA00004906"/>
    </source>
</evidence>
<dbReference type="UniPathway" id="UPA00143"/>
<dbReference type="SMART" id="SM00225">
    <property type="entry name" value="BTB"/>
    <property type="match status" value="1"/>
</dbReference>
<dbReference type="InterPro" id="IPR011333">
    <property type="entry name" value="SKP1/BTB/POZ_sf"/>
</dbReference>
<sequence>MHIQVFKTVLNTHSQAQCVCVFISMLFTLSDCEQNKTSLMQLLSADRTHTHTDTHTHSHTHTHTLTHINTGCPSWIKKDPQVLINSVCLKMLNLRNGDSDGVIDPVCVNVGGELYTTTLDTLTRCRDSMLGAMFTGQIPLLRDRHGNFFIDRDGKTFRHILNFLRCSSLDLPADFTELTLLRREADFFQIRPLMEELDRRGAEPGSGRGGEGALLCVEVDSVERVLHFNYKRKPESYELCSCAVRVHSAHIFCTSHTLIKLLSSSFSYWTGSVSVVPQPGRMDLKLEWVPCPPELPREQHIRHGFQELSVTHHSEHSEHGISLSDTRSFMAELLRVVLAEGFRIDLVSPDPSDVLNCHHLRCVRY</sequence>
<protein>
    <submittedName>
        <fullName evidence="5">Potassium channel tetramerization domain containing 11</fullName>
    </submittedName>
</protein>
<name>A0A3B1KEE6_ASTMX</name>
<dbReference type="InParanoid" id="A0A3B1KEE6"/>
<evidence type="ECO:0000259" key="4">
    <source>
        <dbReference type="SMART" id="SM00225"/>
    </source>
</evidence>
<reference evidence="5" key="3">
    <citation type="submission" date="2025-08" db="UniProtKB">
        <authorList>
            <consortium name="Ensembl"/>
        </authorList>
    </citation>
    <scope>IDENTIFICATION</scope>
</reference>
<dbReference type="Gene3D" id="3.30.710.10">
    <property type="entry name" value="Potassium Channel Kv1.1, Chain A"/>
    <property type="match status" value="1"/>
</dbReference>
<dbReference type="Ensembl" id="ENSAMXT00000035234.1">
    <property type="protein sequence ID" value="ENSAMXP00000052420.1"/>
    <property type="gene ID" value="ENSAMXG00000037189.1"/>
</dbReference>
<dbReference type="STRING" id="7994.ENSAMXP00000052420"/>